<dbReference type="InterPro" id="IPR046342">
    <property type="entry name" value="CBS_dom_sf"/>
</dbReference>
<dbReference type="Proteomes" id="UP000192455">
    <property type="component" value="Unassembled WGS sequence"/>
</dbReference>
<reference evidence="4 5" key="1">
    <citation type="submission" date="2017-01" db="EMBL/GenBank/DDBJ databases">
        <authorList>
            <person name="Mah S.A."/>
            <person name="Swanson W.J."/>
            <person name="Moy G.W."/>
            <person name="Vacquier V.D."/>
        </authorList>
    </citation>
    <scope>NUCLEOTIDE SEQUENCE [LARGE SCALE GENOMIC DNA]</scope>
    <source>
        <strain evidence="4 5">DSM 21219</strain>
    </source>
</reference>
<dbReference type="STRING" id="515897.SAMN05421849_0425"/>
<accession>A0A1R3WDP2</accession>
<gene>
    <name evidence="4" type="ORF">SAMN05421849_0425</name>
</gene>
<dbReference type="PROSITE" id="PS51371">
    <property type="entry name" value="CBS"/>
    <property type="match status" value="2"/>
</dbReference>
<name>A0A1R3WDP2_9RHOB</name>
<sequence>MLVQQILKGKPQAGILTVSPDATVAEAAVILARHRIGSVVVSANGEVPDGMLSERDIVRELAGTGPACLSGKVSEYMTARVETCTTSASAQELLERMTEGRFRHIPVVEDGRMVGLVSIGDVIKALLSETAMEKKALERMIMGR</sequence>
<feature type="domain" description="CBS" evidence="3">
    <location>
        <begin position="11"/>
        <end position="68"/>
    </location>
</feature>
<dbReference type="OrthoDB" id="9807125at2"/>
<dbReference type="PANTHER" id="PTHR43080">
    <property type="entry name" value="CBS DOMAIN-CONTAINING PROTEIN CBSX3, MITOCHONDRIAL"/>
    <property type="match status" value="1"/>
</dbReference>
<feature type="domain" description="CBS" evidence="3">
    <location>
        <begin position="77"/>
        <end position="132"/>
    </location>
</feature>
<dbReference type="InterPro" id="IPR051257">
    <property type="entry name" value="Diverse_CBS-Domain"/>
</dbReference>
<organism evidence="4 5">
    <name type="scientific">Pontibaca methylaminivorans</name>
    <dbReference type="NCBI Taxonomy" id="515897"/>
    <lineage>
        <taxon>Bacteria</taxon>
        <taxon>Pseudomonadati</taxon>
        <taxon>Pseudomonadota</taxon>
        <taxon>Alphaproteobacteria</taxon>
        <taxon>Rhodobacterales</taxon>
        <taxon>Roseobacteraceae</taxon>
        <taxon>Pontibaca</taxon>
    </lineage>
</organism>
<keyword evidence="1 2" id="KW-0129">CBS domain</keyword>
<dbReference type="InterPro" id="IPR044725">
    <property type="entry name" value="CBSX3_CBS_dom"/>
</dbReference>
<evidence type="ECO:0000259" key="3">
    <source>
        <dbReference type="PROSITE" id="PS51371"/>
    </source>
</evidence>
<dbReference type="EMBL" id="FTPS01000001">
    <property type="protein sequence ID" value="SIT76010.1"/>
    <property type="molecule type" value="Genomic_DNA"/>
</dbReference>
<dbReference type="InterPro" id="IPR000644">
    <property type="entry name" value="CBS_dom"/>
</dbReference>
<dbReference type="Gene3D" id="3.10.580.10">
    <property type="entry name" value="CBS-domain"/>
    <property type="match status" value="1"/>
</dbReference>
<dbReference type="AlphaFoldDB" id="A0A1R3WDP2"/>
<dbReference type="CDD" id="cd04623">
    <property type="entry name" value="CBS_pair_bac_euk"/>
    <property type="match status" value="1"/>
</dbReference>
<dbReference type="RefSeq" id="WP_076646842.1">
    <property type="nucleotide sequence ID" value="NZ_FTPS01000001.1"/>
</dbReference>
<evidence type="ECO:0000313" key="4">
    <source>
        <dbReference type="EMBL" id="SIT76010.1"/>
    </source>
</evidence>
<evidence type="ECO:0000256" key="1">
    <source>
        <dbReference type="ARBA" id="ARBA00023122"/>
    </source>
</evidence>
<dbReference type="PANTHER" id="PTHR43080:SF2">
    <property type="entry name" value="CBS DOMAIN-CONTAINING PROTEIN"/>
    <property type="match status" value="1"/>
</dbReference>
<dbReference type="SUPFAM" id="SSF54631">
    <property type="entry name" value="CBS-domain pair"/>
    <property type="match status" value="1"/>
</dbReference>
<dbReference type="Pfam" id="PF00571">
    <property type="entry name" value="CBS"/>
    <property type="match status" value="2"/>
</dbReference>
<dbReference type="SMART" id="SM00116">
    <property type="entry name" value="CBS"/>
    <property type="match status" value="2"/>
</dbReference>
<proteinExistence type="predicted"/>
<evidence type="ECO:0000256" key="2">
    <source>
        <dbReference type="PROSITE-ProRule" id="PRU00703"/>
    </source>
</evidence>
<protein>
    <submittedName>
        <fullName evidence="4">CBS domain-containing protein</fullName>
    </submittedName>
</protein>
<keyword evidence="5" id="KW-1185">Reference proteome</keyword>
<evidence type="ECO:0000313" key="5">
    <source>
        <dbReference type="Proteomes" id="UP000192455"/>
    </source>
</evidence>